<keyword evidence="2 5" id="KW-0560">Oxidoreductase</keyword>
<accession>A0A267DWH8</accession>
<dbReference type="PROSITE" id="PS00070">
    <property type="entry name" value="ALDEHYDE_DEHYDR_CYS"/>
    <property type="match status" value="1"/>
</dbReference>
<dbReference type="Pfam" id="PF00171">
    <property type="entry name" value="Aldedh"/>
    <property type="match status" value="1"/>
</dbReference>
<dbReference type="CDD" id="cd07093">
    <property type="entry name" value="ALDH_F8_HMSADH"/>
    <property type="match status" value="1"/>
</dbReference>
<evidence type="ECO:0000256" key="5">
    <source>
        <dbReference type="RuleBase" id="RU003345"/>
    </source>
</evidence>
<dbReference type="PANTHER" id="PTHR43720:SF2">
    <property type="entry name" value="2-AMINOMUCONIC SEMIALDEHYDE DEHYDROGENASE"/>
    <property type="match status" value="1"/>
</dbReference>
<evidence type="ECO:0000256" key="4">
    <source>
        <dbReference type="PROSITE-ProRule" id="PRU10007"/>
    </source>
</evidence>
<comment type="similarity">
    <text evidence="1 5">Belongs to the aldehyde dehydrogenase family.</text>
</comment>
<evidence type="ECO:0000313" key="8">
    <source>
        <dbReference type="Proteomes" id="UP000215902"/>
    </source>
</evidence>
<dbReference type="Gene3D" id="3.40.605.10">
    <property type="entry name" value="Aldehyde Dehydrogenase, Chain A, domain 1"/>
    <property type="match status" value="1"/>
</dbReference>
<dbReference type="InterPro" id="IPR015590">
    <property type="entry name" value="Aldehyde_DH_dom"/>
</dbReference>
<keyword evidence="8" id="KW-1185">Reference proteome</keyword>
<proteinExistence type="inferred from homology"/>
<dbReference type="InterPro" id="IPR029510">
    <property type="entry name" value="Ald_DH_CS_GLU"/>
</dbReference>
<dbReference type="InterPro" id="IPR016161">
    <property type="entry name" value="Ald_DH/histidinol_DH"/>
</dbReference>
<organism evidence="7 8">
    <name type="scientific">Macrostomum lignano</name>
    <dbReference type="NCBI Taxonomy" id="282301"/>
    <lineage>
        <taxon>Eukaryota</taxon>
        <taxon>Metazoa</taxon>
        <taxon>Spiralia</taxon>
        <taxon>Lophotrochozoa</taxon>
        <taxon>Platyhelminthes</taxon>
        <taxon>Rhabditophora</taxon>
        <taxon>Macrostomorpha</taxon>
        <taxon>Macrostomida</taxon>
        <taxon>Macrostomidae</taxon>
        <taxon>Macrostomum</taxon>
    </lineage>
</organism>
<keyword evidence="3" id="KW-0520">NAD</keyword>
<dbReference type="FunFam" id="3.40.605.10:FF:000001">
    <property type="entry name" value="Aldehyde dehydrogenase 1"/>
    <property type="match status" value="1"/>
</dbReference>
<dbReference type="PROSITE" id="PS00687">
    <property type="entry name" value="ALDEHYDE_DEHYDR_GLU"/>
    <property type="match status" value="1"/>
</dbReference>
<feature type="active site" evidence="4">
    <location>
        <position position="253"/>
    </location>
</feature>
<dbReference type="AlphaFoldDB" id="A0A267DWH8"/>
<dbReference type="InterPro" id="IPR016160">
    <property type="entry name" value="Ald_DH_CS_CYS"/>
</dbReference>
<evidence type="ECO:0000313" key="7">
    <source>
        <dbReference type="EMBL" id="PAA53673.1"/>
    </source>
</evidence>
<dbReference type="SUPFAM" id="SSF53720">
    <property type="entry name" value="ALDH-like"/>
    <property type="match status" value="1"/>
</dbReference>
<comment type="caution">
    <text evidence="7">The sequence shown here is derived from an EMBL/GenBank/DDBJ whole genome shotgun (WGS) entry which is preliminary data.</text>
</comment>
<dbReference type="OrthoDB" id="310895at2759"/>
<dbReference type="Proteomes" id="UP000215902">
    <property type="component" value="Unassembled WGS sequence"/>
</dbReference>
<evidence type="ECO:0000256" key="2">
    <source>
        <dbReference type="ARBA" id="ARBA00023002"/>
    </source>
</evidence>
<dbReference type="GO" id="GO:0016620">
    <property type="term" value="F:oxidoreductase activity, acting on the aldehyde or oxo group of donors, NAD or NADP as acceptor"/>
    <property type="evidence" value="ECO:0007669"/>
    <property type="project" value="InterPro"/>
</dbReference>
<name>A0A267DWH8_9PLAT</name>
<sequence>MSADLLQLENFIAGQFTAPLGGRYLDSVDPSTGSAWARLPDSGADDVDAAVNSALNAFPSWSAKSAVARSQILDAIANQIEQHLDELAELESRDQGKPVWLARAVDIPRAVHNFRFFASANLHHLETATYQAEFSAQNWTIRTPVGVCGLISPWNLPLYLLTFKLAPCLAAGNTAVCKPSELTSVTAWRLCQLMTDAGLPAGVVNMVFGRGATAGEALVLHPNVPAVSFTGSTLIGSRIQALTAPMVKKLSLELGGKNAALVFSDCDLPAAVETCVRSSFTNQGEICLCTSRIFVERSVYNEFLRQFLEETAKWKVCDRRDPATKLGAVVSAEHRQKILSYIESAPASGGRILCGQTLTDAAKLPPELASGFFVLPTVIVGAETDSDGGLSDEAPCMRDEIFGPVTCIVPFDDEAEAIKRANSVKYGLCATLFSRDASRIMRVSRQLQVGTVWSNCWLVRDLNMPFGGCKQSGIGREGAHDSLEFYTEVKTVCLRF</sequence>
<dbReference type="EMBL" id="NIVC01003044">
    <property type="protein sequence ID" value="PAA53673.1"/>
    <property type="molecule type" value="Genomic_DNA"/>
</dbReference>
<dbReference type="InterPro" id="IPR016163">
    <property type="entry name" value="Ald_DH_C"/>
</dbReference>
<dbReference type="FunFam" id="3.40.605.10:FF:000026">
    <property type="entry name" value="Aldehyde dehydrogenase, putative"/>
    <property type="match status" value="1"/>
</dbReference>
<evidence type="ECO:0000256" key="1">
    <source>
        <dbReference type="ARBA" id="ARBA00009986"/>
    </source>
</evidence>
<evidence type="ECO:0000259" key="6">
    <source>
        <dbReference type="Pfam" id="PF00171"/>
    </source>
</evidence>
<protein>
    <recommendedName>
        <fullName evidence="6">Aldehyde dehydrogenase domain-containing protein</fullName>
    </recommendedName>
</protein>
<feature type="domain" description="Aldehyde dehydrogenase" evidence="6">
    <location>
        <begin position="24"/>
        <end position="492"/>
    </location>
</feature>
<reference evidence="7 8" key="1">
    <citation type="submission" date="2017-06" db="EMBL/GenBank/DDBJ databases">
        <title>A platform for efficient transgenesis in Macrostomum lignano, a flatworm model organism for stem cell research.</title>
        <authorList>
            <person name="Berezikov E."/>
        </authorList>
    </citation>
    <scope>NUCLEOTIDE SEQUENCE [LARGE SCALE GENOMIC DNA]</scope>
    <source>
        <strain evidence="7">DV1</strain>
        <tissue evidence="7">Whole organism</tissue>
    </source>
</reference>
<dbReference type="STRING" id="282301.A0A267DWH8"/>
<gene>
    <name evidence="7" type="ORF">BOX15_Mlig011506g3</name>
</gene>
<dbReference type="PANTHER" id="PTHR43720">
    <property type="entry name" value="2-AMINOMUCONIC SEMIALDEHYDE DEHYDROGENASE"/>
    <property type="match status" value="1"/>
</dbReference>
<dbReference type="Gene3D" id="3.40.309.10">
    <property type="entry name" value="Aldehyde Dehydrogenase, Chain A, domain 2"/>
    <property type="match status" value="1"/>
</dbReference>
<dbReference type="InterPro" id="IPR016162">
    <property type="entry name" value="Ald_DH_N"/>
</dbReference>
<evidence type="ECO:0000256" key="3">
    <source>
        <dbReference type="ARBA" id="ARBA00023027"/>
    </source>
</evidence>